<keyword evidence="2" id="KW-0808">Transferase</keyword>
<comment type="caution">
    <text evidence="3">The sequence shown here is derived from an EMBL/GenBank/DDBJ whole genome shotgun (WGS) entry which is preliminary data.</text>
</comment>
<dbReference type="PANTHER" id="PTHR30160">
    <property type="entry name" value="TETRAACYLDISACCHARIDE 4'-KINASE-RELATED"/>
    <property type="match status" value="1"/>
</dbReference>
<evidence type="ECO:0000313" key="3">
    <source>
        <dbReference type="EMBL" id="MRW92596.1"/>
    </source>
</evidence>
<dbReference type="InterPro" id="IPR002201">
    <property type="entry name" value="Glyco_trans_9"/>
</dbReference>
<keyword evidence="4" id="KW-1185">Reference proteome</keyword>
<gene>
    <name evidence="3" type="ORF">GJ699_21585</name>
</gene>
<evidence type="ECO:0000256" key="2">
    <source>
        <dbReference type="ARBA" id="ARBA00022679"/>
    </source>
</evidence>
<evidence type="ECO:0000256" key="1">
    <source>
        <dbReference type="ARBA" id="ARBA00022676"/>
    </source>
</evidence>
<dbReference type="AlphaFoldDB" id="A0A6I2L7D9"/>
<dbReference type="Proteomes" id="UP000433309">
    <property type="component" value="Unassembled WGS sequence"/>
</dbReference>
<reference evidence="3 4" key="1">
    <citation type="submission" date="2019-11" db="EMBL/GenBank/DDBJ databases">
        <title>Novel species isolated from a subtropical stream in China.</title>
        <authorList>
            <person name="Lu H."/>
        </authorList>
    </citation>
    <scope>NUCLEOTIDE SEQUENCE [LARGE SCALE GENOMIC DNA]</scope>
    <source>
        <strain evidence="3 4">FT80W</strain>
    </source>
</reference>
<keyword evidence="1" id="KW-0328">Glycosyltransferase</keyword>
<evidence type="ECO:0008006" key="5">
    <source>
        <dbReference type="Google" id="ProtNLM"/>
    </source>
</evidence>
<dbReference type="Gene3D" id="3.40.50.2000">
    <property type="entry name" value="Glycogen Phosphorylase B"/>
    <property type="match status" value="2"/>
</dbReference>
<dbReference type="RefSeq" id="WP_154380161.1">
    <property type="nucleotide sequence ID" value="NZ_WKJK01000012.1"/>
</dbReference>
<dbReference type="EMBL" id="WKJK01000012">
    <property type="protein sequence ID" value="MRW92596.1"/>
    <property type="molecule type" value="Genomic_DNA"/>
</dbReference>
<dbReference type="InterPro" id="IPR051199">
    <property type="entry name" value="LPS_LOS_Heptosyltrfase"/>
</dbReference>
<evidence type="ECO:0000313" key="4">
    <source>
        <dbReference type="Proteomes" id="UP000433309"/>
    </source>
</evidence>
<dbReference type="GO" id="GO:0005829">
    <property type="term" value="C:cytosol"/>
    <property type="evidence" value="ECO:0007669"/>
    <property type="project" value="TreeGrafter"/>
</dbReference>
<dbReference type="GO" id="GO:0009244">
    <property type="term" value="P:lipopolysaccharide core region biosynthetic process"/>
    <property type="evidence" value="ECO:0007669"/>
    <property type="project" value="TreeGrafter"/>
</dbReference>
<sequence>MSIKVLFFSHDGKLGDAVVNTAFVAALRAARPDCEIHATVAGVTAPFWGADPRISKLWRVQRPGWRDTIRLALAMRRERYDYIITWQRMRKEKNKLMLWLARPGKVIDLQDYNAGPLQHKVAACGAALAQMGVAPGALAYDIGLPSHCPEIDATLPAGEEVVVINLFAADAERNVGAPQAEELLRGLRAQMPQARLCLVCTDATAQQAQAVAAASGTSAEVVNCEGNLARLLRLCERANMLISPDTALIHIASAYDRPVVGIYQNNGVKSVQWGPRSRLSACVLSASKDSLSGFAVADVLREVRALRDQALPVAQQVSAVAPSERLA</sequence>
<dbReference type="SUPFAM" id="SSF53756">
    <property type="entry name" value="UDP-Glycosyltransferase/glycogen phosphorylase"/>
    <property type="match status" value="1"/>
</dbReference>
<dbReference type="Pfam" id="PF01075">
    <property type="entry name" value="Glyco_transf_9"/>
    <property type="match status" value="1"/>
</dbReference>
<accession>A0A6I2L7D9</accession>
<protein>
    <recommendedName>
        <fullName evidence="5">Lipopolysaccharide heptosyltransferase family protein</fullName>
    </recommendedName>
</protein>
<proteinExistence type="predicted"/>
<organism evidence="3 4">
    <name type="scientific">Duganella guangzhouensis</name>
    <dbReference type="NCBI Taxonomy" id="2666084"/>
    <lineage>
        <taxon>Bacteria</taxon>
        <taxon>Pseudomonadati</taxon>
        <taxon>Pseudomonadota</taxon>
        <taxon>Betaproteobacteria</taxon>
        <taxon>Burkholderiales</taxon>
        <taxon>Oxalobacteraceae</taxon>
        <taxon>Telluria group</taxon>
        <taxon>Duganella</taxon>
    </lineage>
</organism>
<name>A0A6I2L7D9_9BURK</name>
<dbReference type="GO" id="GO:0008713">
    <property type="term" value="F:ADP-heptose-lipopolysaccharide heptosyltransferase activity"/>
    <property type="evidence" value="ECO:0007669"/>
    <property type="project" value="TreeGrafter"/>
</dbReference>